<dbReference type="InterPro" id="IPR018723">
    <property type="entry name" value="DUF2254_membrane"/>
</dbReference>
<dbReference type="AlphaFoldDB" id="A0A3G8XV20"/>
<evidence type="ECO:0000313" key="3">
    <source>
        <dbReference type="Proteomes" id="UP000270185"/>
    </source>
</evidence>
<feature type="transmembrane region" description="Helical" evidence="1">
    <location>
        <begin position="31"/>
        <end position="51"/>
    </location>
</feature>
<protein>
    <submittedName>
        <fullName evidence="2">DUF2254 domain-containing protein</fullName>
    </submittedName>
</protein>
<dbReference type="Pfam" id="PF10011">
    <property type="entry name" value="DUF2254"/>
    <property type="match status" value="1"/>
</dbReference>
<organism evidence="2 3">
    <name type="scientific">Kaistella carnis</name>
    <dbReference type="NCBI Taxonomy" id="1241979"/>
    <lineage>
        <taxon>Bacteria</taxon>
        <taxon>Pseudomonadati</taxon>
        <taxon>Bacteroidota</taxon>
        <taxon>Flavobacteriia</taxon>
        <taxon>Flavobacteriales</taxon>
        <taxon>Weeksellaceae</taxon>
        <taxon>Chryseobacterium group</taxon>
        <taxon>Kaistella</taxon>
    </lineage>
</organism>
<evidence type="ECO:0000313" key="2">
    <source>
        <dbReference type="EMBL" id="AZI32541.1"/>
    </source>
</evidence>
<proteinExistence type="predicted"/>
<keyword evidence="1" id="KW-1133">Transmembrane helix</keyword>
<keyword evidence="3" id="KW-1185">Reference proteome</keyword>
<sequence>MLGIYIGTVVYALFLLSTIRDISSGVYVPALSIYLLIVLTVNDLFLFIYFLNYVTQTVKYETVINRVRFQTFKTMERDFAEIQPLSPSWIQGSSTIIPAQRSDYFQGFNAKRLLEISENNDVKIQFLFPAGQFLLEGTPCIRVYGKEKLTPKLLKDIADCADFFTGQPIDRNADFGFRHLSEIAIKALSPGINDPGTAVLALHALFALFDYRKYHQLPQSILNNKDEISIFSETSSFEKLFDQCLEPIWNYGKQDQYIQATFLEMLQQLKNKDHQHLYLNLFEAWIQKIRR</sequence>
<evidence type="ECO:0000256" key="1">
    <source>
        <dbReference type="SAM" id="Phobius"/>
    </source>
</evidence>
<dbReference type="OrthoDB" id="2955631at2"/>
<accession>A0A3G8XV20</accession>
<dbReference type="KEGG" id="ccas:EIB73_04770"/>
<keyword evidence="1" id="KW-0812">Transmembrane</keyword>
<gene>
    <name evidence="2" type="ORF">EIB73_04770</name>
</gene>
<keyword evidence="1" id="KW-0472">Membrane</keyword>
<name>A0A3G8XV20_9FLAO</name>
<dbReference type="Proteomes" id="UP000270185">
    <property type="component" value="Chromosome"/>
</dbReference>
<dbReference type="EMBL" id="CP034159">
    <property type="protein sequence ID" value="AZI32541.1"/>
    <property type="molecule type" value="Genomic_DNA"/>
</dbReference>
<reference evidence="3" key="1">
    <citation type="submission" date="2018-11" db="EMBL/GenBank/DDBJ databases">
        <title>Proposal to divide the Flavobacteriaceae and reorganize its genera based on Amino Acid Identity values calculated from whole genome sequences.</title>
        <authorList>
            <person name="Nicholson A.C."/>
            <person name="Gulvik C.A."/>
            <person name="Whitney A.M."/>
            <person name="Humrighouse B.W."/>
            <person name="Bell M."/>
            <person name="Holmes B."/>
            <person name="Steigerwalt A.G."/>
            <person name="Villarma A."/>
            <person name="Sheth M."/>
            <person name="Batra D."/>
            <person name="Pryor J."/>
            <person name="Bernardet J.-F."/>
            <person name="Hugo C."/>
            <person name="Kampfer P."/>
            <person name="Newman J.D."/>
            <person name="McQuiston J.R."/>
        </authorList>
    </citation>
    <scope>NUCLEOTIDE SEQUENCE [LARGE SCALE GENOMIC DNA]</scope>
    <source>
        <strain evidence="3">G0081</strain>
    </source>
</reference>